<evidence type="ECO:0000256" key="1">
    <source>
        <dbReference type="SAM" id="MobiDB-lite"/>
    </source>
</evidence>
<dbReference type="Proteomes" id="UP000026961">
    <property type="component" value="Chromosome 6"/>
</dbReference>
<protein>
    <submittedName>
        <fullName evidence="2">Uncharacterized protein</fullName>
    </submittedName>
</protein>
<dbReference type="EnsemblPlants" id="OGLUM06G16550.1">
    <property type="protein sequence ID" value="OGLUM06G16550.1"/>
    <property type="gene ID" value="OGLUM06G16550"/>
</dbReference>
<reference evidence="2" key="1">
    <citation type="submission" date="2015-04" db="UniProtKB">
        <authorList>
            <consortium name="EnsemblPlants"/>
        </authorList>
    </citation>
    <scope>IDENTIFICATION</scope>
</reference>
<sequence>MERYVPYARDLLIPSRTRAPLASFTPPPISSPPQTHETLISSPSASPPPRCAAPPLRSCSPRPHSHLTSTAVLTFVIRRDAPPLLLAIIYSPPLKLTPDGTETLWFALQGGSGSGGQQQLDAVMSHQISECHALYYY</sequence>
<reference evidence="2" key="2">
    <citation type="submission" date="2018-05" db="EMBL/GenBank/DDBJ databases">
        <title>OgluRS3 (Oryza glumaepatula Reference Sequence Version 3).</title>
        <authorList>
            <person name="Zhang J."/>
            <person name="Kudrna D."/>
            <person name="Lee S."/>
            <person name="Talag J."/>
            <person name="Welchert J."/>
            <person name="Wing R.A."/>
        </authorList>
    </citation>
    <scope>NUCLEOTIDE SEQUENCE [LARGE SCALE GENOMIC DNA]</scope>
</reference>
<keyword evidence="3" id="KW-1185">Reference proteome</keyword>
<evidence type="ECO:0000313" key="3">
    <source>
        <dbReference type="Proteomes" id="UP000026961"/>
    </source>
</evidence>
<proteinExistence type="predicted"/>
<name>A0A0E0A9W1_9ORYZ</name>
<accession>A0A0E0A9W1</accession>
<dbReference type="AlphaFoldDB" id="A0A0E0A9W1"/>
<evidence type="ECO:0000313" key="2">
    <source>
        <dbReference type="EnsemblPlants" id="OGLUM06G16550.1"/>
    </source>
</evidence>
<organism evidence="2">
    <name type="scientific">Oryza glumipatula</name>
    <dbReference type="NCBI Taxonomy" id="40148"/>
    <lineage>
        <taxon>Eukaryota</taxon>
        <taxon>Viridiplantae</taxon>
        <taxon>Streptophyta</taxon>
        <taxon>Embryophyta</taxon>
        <taxon>Tracheophyta</taxon>
        <taxon>Spermatophyta</taxon>
        <taxon>Magnoliopsida</taxon>
        <taxon>Liliopsida</taxon>
        <taxon>Poales</taxon>
        <taxon>Poaceae</taxon>
        <taxon>BOP clade</taxon>
        <taxon>Oryzoideae</taxon>
        <taxon>Oryzeae</taxon>
        <taxon>Oryzinae</taxon>
        <taxon>Oryza</taxon>
    </lineage>
</organism>
<dbReference type="Gramene" id="OGLUM06G16550.1">
    <property type="protein sequence ID" value="OGLUM06G16550.1"/>
    <property type="gene ID" value="OGLUM06G16550"/>
</dbReference>
<feature type="region of interest" description="Disordered" evidence="1">
    <location>
        <begin position="22"/>
        <end position="63"/>
    </location>
</feature>
<dbReference type="HOGENOM" id="CLU_1868324_0_0_1"/>